<evidence type="ECO:0000256" key="6">
    <source>
        <dbReference type="ARBA" id="ARBA00022927"/>
    </source>
</evidence>
<evidence type="ECO:0000256" key="4">
    <source>
        <dbReference type="ARBA" id="ARBA00022692"/>
    </source>
</evidence>
<sequence>MSSKLYLTALFVVLVLTLTGCNFEEPIDPANGIWDKYFVFPLSWSLDYFAQVLNPSNNPAFDRYGWAIIIVTILIRLLTLPLMIKQLKTSKVMQALQPEMVKLREKYQKDQQRLQQEMMKLFQKHNINPLAGCLPVLVQMPILIAFYHAIMRNDHIATHSFLWLPDLGQPDPFYVLPVLAGITTYLQQKMMGMQNNPQVQIMMVILPIMIAIFAIYFPSALSLYWVIGNLFTIVQTYFMRNMYKLNQEVASK</sequence>
<evidence type="ECO:0000256" key="10">
    <source>
        <dbReference type="ARBA" id="ARBA00023186"/>
    </source>
</evidence>
<evidence type="ECO:0000256" key="2">
    <source>
        <dbReference type="ARBA" id="ARBA00022448"/>
    </source>
</evidence>
<dbReference type="InterPro" id="IPR047196">
    <property type="entry name" value="YidC_ALB_C"/>
</dbReference>
<comment type="similarity">
    <text evidence="12">Belongs to the OXA1/ALB3/YidC family. Type 2 subfamily.</text>
</comment>
<dbReference type="CDD" id="cd20070">
    <property type="entry name" value="5TM_YidC_Alb3"/>
    <property type="match status" value="1"/>
</dbReference>
<comment type="caution">
    <text evidence="14">The sequence shown here is derived from an EMBL/GenBank/DDBJ whole genome shotgun (WGS) entry which is preliminary data.</text>
</comment>
<comment type="subcellular location">
    <subcellularLocation>
        <location evidence="1 12">Cell membrane</location>
        <topology evidence="1 12">Multi-pass membrane protein</topology>
    </subcellularLocation>
</comment>
<dbReference type="PROSITE" id="PS51257">
    <property type="entry name" value="PROKAR_LIPOPROTEIN"/>
    <property type="match status" value="1"/>
</dbReference>
<dbReference type="Pfam" id="PF02096">
    <property type="entry name" value="60KD_IMP"/>
    <property type="match status" value="1"/>
</dbReference>
<feature type="transmembrane region" description="Helical" evidence="12">
    <location>
        <begin position="64"/>
        <end position="84"/>
    </location>
</feature>
<evidence type="ECO:0000313" key="14">
    <source>
        <dbReference type="EMBL" id="MDQ0339279.1"/>
    </source>
</evidence>
<proteinExistence type="inferred from homology"/>
<evidence type="ECO:0000313" key="15">
    <source>
        <dbReference type="Proteomes" id="UP001232445"/>
    </source>
</evidence>
<evidence type="ECO:0000256" key="3">
    <source>
        <dbReference type="ARBA" id="ARBA00022475"/>
    </source>
</evidence>
<dbReference type="PRINTS" id="PR00701">
    <property type="entry name" value="60KDINNERMP"/>
</dbReference>
<dbReference type="NCBIfam" id="TIGR03592">
    <property type="entry name" value="yidC_oxa1_cterm"/>
    <property type="match status" value="1"/>
</dbReference>
<keyword evidence="9" id="KW-0564">Palmitate</keyword>
<evidence type="ECO:0000256" key="8">
    <source>
        <dbReference type="ARBA" id="ARBA00023136"/>
    </source>
</evidence>
<keyword evidence="15" id="KW-1185">Reference proteome</keyword>
<keyword evidence="10 12" id="KW-0143">Chaperone</keyword>
<keyword evidence="11 12" id="KW-0449">Lipoprotein</keyword>
<protein>
    <recommendedName>
        <fullName evidence="12">Membrane protein insertase YidC</fullName>
    </recommendedName>
    <alternativeName>
        <fullName evidence="12">Foldase YidC</fullName>
    </alternativeName>
    <alternativeName>
        <fullName evidence="12">Membrane integrase YidC</fullName>
    </alternativeName>
    <alternativeName>
        <fullName evidence="12">Membrane protein YidC</fullName>
    </alternativeName>
</protein>
<evidence type="ECO:0000256" key="5">
    <source>
        <dbReference type="ARBA" id="ARBA00022729"/>
    </source>
</evidence>
<dbReference type="InterPro" id="IPR023060">
    <property type="entry name" value="YidC/YidC1/YidC2_Firmicutes"/>
</dbReference>
<name>A0ABU0CS85_9BACI</name>
<keyword evidence="6 12" id="KW-0653">Protein transport</keyword>
<dbReference type="EMBL" id="JAUSUQ010000007">
    <property type="protein sequence ID" value="MDQ0339279.1"/>
    <property type="molecule type" value="Genomic_DNA"/>
</dbReference>
<keyword evidence="3 12" id="KW-1003">Cell membrane</keyword>
<dbReference type="PRINTS" id="PR01900">
    <property type="entry name" value="YIDCPROTEIN"/>
</dbReference>
<evidence type="ECO:0000256" key="9">
    <source>
        <dbReference type="ARBA" id="ARBA00023139"/>
    </source>
</evidence>
<feature type="transmembrane region" description="Helical" evidence="12">
    <location>
        <begin position="127"/>
        <end position="151"/>
    </location>
</feature>
<keyword evidence="7 12" id="KW-1133">Transmembrane helix</keyword>
<gene>
    <name evidence="12" type="primary">yidC</name>
    <name evidence="14" type="ORF">J2S00_002066</name>
</gene>
<feature type="domain" description="Membrane insertase YidC/Oxa/ALB C-terminal" evidence="13">
    <location>
        <begin position="64"/>
        <end position="240"/>
    </location>
</feature>
<dbReference type="InterPro" id="IPR001708">
    <property type="entry name" value="YidC/ALB3/OXA1/COX18"/>
</dbReference>
<evidence type="ECO:0000256" key="7">
    <source>
        <dbReference type="ARBA" id="ARBA00022989"/>
    </source>
</evidence>
<comment type="caution">
    <text evidence="12">Lacks conserved residue(s) required for the propagation of feature annotation.</text>
</comment>
<dbReference type="HAMAP" id="MF_01811">
    <property type="entry name" value="YidC_type2"/>
    <property type="match status" value="1"/>
</dbReference>
<keyword evidence="2 12" id="KW-0813">Transport</keyword>
<keyword evidence="5 12" id="KW-0732">Signal</keyword>
<dbReference type="PANTHER" id="PTHR12428:SF65">
    <property type="entry name" value="CYTOCHROME C OXIDASE ASSEMBLY PROTEIN COX18, MITOCHONDRIAL"/>
    <property type="match status" value="1"/>
</dbReference>
<dbReference type="Proteomes" id="UP001232445">
    <property type="component" value="Unassembled WGS sequence"/>
</dbReference>
<reference evidence="14 15" key="1">
    <citation type="submission" date="2023-07" db="EMBL/GenBank/DDBJ databases">
        <title>Genomic Encyclopedia of Type Strains, Phase IV (KMG-IV): sequencing the most valuable type-strain genomes for metagenomic binning, comparative biology and taxonomic classification.</title>
        <authorList>
            <person name="Goeker M."/>
        </authorList>
    </citation>
    <scope>NUCLEOTIDE SEQUENCE [LARGE SCALE GENOMIC DNA]</scope>
    <source>
        <strain evidence="14 15">DSM 17740</strain>
    </source>
</reference>
<evidence type="ECO:0000256" key="12">
    <source>
        <dbReference type="HAMAP-Rule" id="MF_01811"/>
    </source>
</evidence>
<feature type="transmembrane region" description="Helical" evidence="12">
    <location>
        <begin position="199"/>
        <end position="217"/>
    </location>
</feature>
<accession>A0ABU0CS85</accession>
<evidence type="ECO:0000259" key="13">
    <source>
        <dbReference type="Pfam" id="PF02096"/>
    </source>
</evidence>
<keyword evidence="4 12" id="KW-0812">Transmembrane</keyword>
<evidence type="ECO:0000256" key="11">
    <source>
        <dbReference type="ARBA" id="ARBA00023288"/>
    </source>
</evidence>
<dbReference type="RefSeq" id="WP_307339044.1">
    <property type="nucleotide sequence ID" value="NZ_JAUSUQ010000007.1"/>
</dbReference>
<evidence type="ECO:0000256" key="1">
    <source>
        <dbReference type="ARBA" id="ARBA00004651"/>
    </source>
</evidence>
<organism evidence="14 15">
    <name type="scientific">Caldalkalibacillus uzonensis</name>
    <dbReference type="NCBI Taxonomy" id="353224"/>
    <lineage>
        <taxon>Bacteria</taxon>
        <taxon>Bacillati</taxon>
        <taxon>Bacillota</taxon>
        <taxon>Bacilli</taxon>
        <taxon>Bacillales</taxon>
        <taxon>Bacillaceae</taxon>
        <taxon>Caldalkalibacillus</taxon>
    </lineage>
</organism>
<dbReference type="PANTHER" id="PTHR12428">
    <property type="entry name" value="OXA1"/>
    <property type="match status" value="1"/>
</dbReference>
<keyword evidence="8 12" id="KW-0472">Membrane</keyword>
<comment type="function">
    <text evidence="12">Required for the insertion and/or proper folding and/or complex formation of integral membrane proteins into the membrane. Involved in integration of membrane proteins that insert both dependently and independently of the Sec translocase complex, as well as at least some lipoproteins.</text>
</comment>
<dbReference type="InterPro" id="IPR028055">
    <property type="entry name" value="YidC/Oxa/ALB_C"/>
</dbReference>